<evidence type="ECO:0000259" key="3">
    <source>
        <dbReference type="Pfam" id="PF13778"/>
    </source>
</evidence>
<feature type="domain" description="DUF4174" evidence="3">
    <location>
        <begin position="23"/>
        <end position="121"/>
    </location>
</feature>
<feature type="coiled-coil region" evidence="2">
    <location>
        <begin position="32"/>
        <end position="59"/>
    </location>
</feature>
<reference evidence="4 5" key="1">
    <citation type="submission" date="2019-06" db="EMBL/GenBank/DDBJ databases">
        <title>Genome of new Rhodobacteraceae sp. SM1903.</title>
        <authorList>
            <person name="Ren X."/>
        </authorList>
    </citation>
    <scope>NUCLEOTIDE SEQUENCE [LARGE SCALE GENOMIC DNA]</scope>
    <source>
        <strain evidence="4 5">SM1903</strain>
    </source>
</reference>
<dbReference type="EMBL" id="VFFF01000001">
    <property type="protein sequence ID" value="TNY31876.1"/>
    <property type="molecule type" value="Genomic_DNA"/>
</dbReference>
<dbReference type="RefSeq" id="WP_140192557.1">
    <property type="nucleotide sequence ID" value="NZ_CP065915.1"/>
</dbReference>
<dbReference type="OrthoDB" id="7362103at2"/>
<evidence type="ECO:0000313" key="4">
    <source>
        <dbReference type="EMBL" id="TNY31876.1"/>
    </source>
</evidence>
<name>A0A5C5GE40_9RHOB</name>
<keyword evidence="1" id="KW-0732">Signal</keyword>
<keyword evidence="5" id="KW-1185">Reference proteome</keyword>
<protein>
    <submittedName>
        <fullName evidence="4">DUF4174 domain-containing protein</fullName>
    </submittedName>
</protein>
<dbReference type="Proteomes" id="UP000314011">
    <property type="component" value="Unassembled WGS sequence"/>
</dbReference>
<proteinExistence type="predicted"/>
<dbReference type="AlphaFoldDB" id="A0A5C5GE40"/>
<evidence type="ECO:0000256" key="2">
    <source>
        <dbReference type="SAM" id="Coils"/>
    </source>
</evidence>
<accession>A0A5C5GE40</accession>
<gene>
    <name evidence="4" type="ORF">FHY64_00805</name>
</gene>
<sequence>MSDVDTWNGTPGTPWPVAEVDFDALRWAARPVVLLADDRQALEAQLSQLADRSAELVDRDMVVVVDTDPDGGLARRREIEPDGPSLVLLGKDGGVKHVEALPCDLDALFALIDSMPMRRREAQ</sequence>
<keyword evidence="2" id="KW-0175">Coiled coil</keyword>
<evidence type="ECO:0000256" key="1">
    <source>
        <dbReference type="ARBA" id="ARBA00022729"/>
    </source>
</evidence>
<dbReference type="Pfam" id="PF13778">
    <property type="entry name" value="DUF4174"/>
    <property type="match status" value="1"/>
</dbReference>
<evidence type="ECO:0000313" key="5">
    <source>
        <dbReference type="Proteomes" id="UP000314011"/>
    </source>
</evidence>
<dbReference type="InterPro" id="IPR025232">
    <property type="entry name" value="DUF4174"/>
</dbReference>
<organism evidence="4 5">
    <name type="scientific">Pelagovum pacificum</name>
    <dbReference type="NCBI Taxonomy" id="2588711"/>
    <lineage>
        <taxon>Bacteria</taxon>
        <taxon>Pseudomonadati</taxon>
        <taxon>Pseudomonadota</taxon>
        <taxon>Alphaproteobacteria</taxon>
        <taxon>Rhodobacterales</taxon>
        <taxon>Paracoccaceae</taxon>
        <taxon>Pelagovum</taxon>
    </lineage>
</organism>
<comment type="caution">
    <text evidence="4">The sequence shown here is derived from an EMBL/GenBank/DDBJ whole genome shotgun (WGS) entry which is preliminary data.</text>
</comment>